<comment type="similarity">
    <text evidence="3">Belongs to the binding-protein-dependent transport system permease family. MalFG subfamily.</text>
</comment>
<dbReference type="PROSITE" id="PS50928">
    <property type="entry name" value="ABC_TM1"/>
    <property type="match status" value="1"/>
</dbReference>
<proteinExistence type="inferred from homology"/>
<dbReference type="OrthoDB" id="9815445at2"/>
<evidence type="ECO:0000256" key="1">
    <source>
        <dbReference type="ARBA" id="ARBA00002264"/>
    </source>
</evidence>
<dbReference type="Proteomes" id="UP000025047">
    <property type="component" value="Unassembled WGS sequence"/>
</dbReference>
<dbReference type="SUPFAM" id="SSF161098">
    <property type="entry name" value="MetI-like"/>
    <property type="match status" value="1"/>
</dbReference>
<evidence type="ECO:0000259" key="13">
    <source>
        <dbReference type="PROSITE" id="PS50928"/>
    </source>
</evidence>
<dbReference type="AlphaFoldDB" id="A0A017H8D6"/>
<feature type="transmembrane region" description="Helical" evidence="12">
    <location>
        <begin position="205"/>
        <end position="227"/>
    </location>
</feature>
<keyword evidence="8 12" id="KW-0812">Transmembrane</keyword>
<dbReference type="CDD" id="cd06261">
    <property type="entry name" value="TM_PBP2"/>
    <property type="match status" value="1"/>
</dbReference>
<keyword evidence="6" id="KW-0997">Cell inner membrane</keyword>
<feature type="transmembrane region" description="Helical" evidence="12">
    <location>
        <begin position="156"/>
        <end position="175"/>
    </location>
</feature>
<dbReference type="Gene3D" id="1.10.3720.10">
    <property type="entry name" value="MetI-like"/>
    <property type="match status" value="1"/>
</dbReference>
<evidence type="ECO:0000256" key="6">
    <source>
        <dbReference type="ARBA" id="ARBA00022519"/>
    </source>
</evidence>
<feature type="transmembrane region" description="Helical" evidence="12">
    <location>
        <begin position="122"/>
        <end position="144"/>
    </location>
</feature>
<dbReference type="STRING" id="1122180.Lokhon_02276"/>
<evidence type="ECO:0000256" key="8">
    <source>
        <dbReference type="ARBA" id="ARBA00022692"/>
    </source>
</evidence>
<name>A0A017H8D6_9RHOB</name>
<dbReference type="PANTHER" id="PTHR32243">
    <property type="entry name" value="MALTOSE TRANSPORT SYSTEM PERMEASE-RELATED"/>
    <property type="match status" value="1"/>
</dbReference>
<dbReference type="GO" id="GO:0042956">
    <property type="term" value="P:maltodextrin transmembrane transport"/>
    <property type="evidence" value="ECO:0007669"/>
    <property type="project" value="TreeGrafter"/>
</dbReference>
<sequence>MIVERPRDLRLKKIAAHGFMIAFLALILFPFFMIVSISFREGNFATGSLWPENPTLEHWYLAFGLDYTRADGTVVSPPYPVLLWMWNSIKIGLIASVGVLALSTISAYAFSRIRIRGKQGMLDGLFLIQMFPTTLALVAIFAIFDALGEVSPALGINSHAALILVYLSQITLHIWTIKGYFDSVDTALDKAAEIDGASPWQTFRYIFLPLAVPIMAVVFVLTFIGVINDYPIASVLIRSEDQMTLAVGSRLYLNEFKYLWGDFAAAAILSGLPITVVFLIAQRYLVSGLSEGAVKG</sequence>
<gene>
    <name evidence="14" type="ORF">Lokhon_02276</name>
</gene>
<comment type="caution">
    <text evidence="14">The sequence shown here is derived from an EMBL/GenBank/DDBJ whole genome shotgun (WGS) entry which is preliminary data.</text>
</comment>
<dbReference type="InterPro" id="IPR035906">
    <property type="entry name" value="MetI-like_sf"/>
</dbReference>
<organism evidence="14 15">
    <name type="scientific">Limimaricola hongkongensis DSM 17492</name>
    <dbReference type="NCBI Taxonomy" id="1122180"/>
    <lineage>
        <taxon>Bacteria</taxon>
        <taxon>Pseudomonadati</taxon>
        <taxon>Pseudomonadota</taxon>
        <taxon>Alphaproteobacteria</taxon>
        <taxon>Rhodobacterales</taxon>
        <taxon>Paracoccaceae</taxon>
        <taxon>Limimaricola</taxon>
    </lineage>
</organism>
<dbReference type="EMBL" id="APGJ01000007">
    <property type="protein sequence ID" value="EYD70636.1"/>
    <property type="molecule type" value="Genomic_DNA"/>
</dbReference>
<keyword evidence="4 12" id="KW-0813">Transport</keyword>
<evidence type="ECO:0000256" key="3">
    <source>
        <dbReference type="ARBA" id="ARBA00009047"/>
    </source>
</evidence>
<dbReference type="InterPro" id="IPR000515">
    <property type="entry name" value="MetI-like"/>
</dbReference>
<dbReference type="InterPro" id="IPR050901">
    <property type="entry name" value="BP-dep_ABC_trans_perm"/>
</dbReference>
<accession>A0A017H8D6</accession>
<dbReference type="FunFam" id="1.10.3720.10:FF:000010">
    <property type="entry name" value="Maltose ABC transporter permease MalG"/>
    <property type="match status" value="1"/>
</dbReference>
<reference evidence="14 15" key="1">
    <citation type="submission" date="2013-03" db="EMBL/GenBank/DDBJ databases">
        <authorList>
            <person name="Fiebig A."/>
            <person name="Goeker M."/>
            <person name="Klenk H.-P.P."/>
        </authorList>
    </citation>
    <scope>NUCLEOTIDE SEQUENCE [LARGE SCALE GENOMIC DNA]</scope>
    <source>
        <strain evidence="14 15">DSM 17492</strain>
    </source>
</reference>
<evidence type="ECO:0000256" key="12">
    <source>
        <dbReference type="RuleBase" id="RU363032"/>
    </source>
</evidence>
<dbReference type="Pfam" id="PF00528">
    <property type="entry name" value="BPD_transp_1"/>
    <property type="match status" value="1"/>
</dbReference>
<dbReference type="NCBIfam" id="NF008231">
    <property type="entry name" value="PRK10998.1"/>
    <property type="match status" value="1"/>
</dbReference>
<evidence type="ECO:0000313" key="15">
    <source>
        <dbReference type="Proteomes" id="UP000025047"/>
    </source>
</evidence>
<dbReference type="PANTHER" id="PTHR32243:SF50">
    <property type="entry name" value="MALTOSE_MALTODEXTRIN TRANSPORT SYSTEM PERMEASE PROTEIN MALG"/>
    <property type="match status" value="1"/>
</dbReference>
<evidence type="ECO:0000256" key="7">
    <source>
        <dbReference type="ARBA" id="ARBA00022597"/>
    </source>
</evidence>
<dbReference type="GO" id="GO:0015423">
    <property type="term" value="F:ABC-type maltose transporter activity"/>
    <property type="evidence" value="ECO:0007669"/>
    <property type="project" value="TreeGrafter"/>
</dbReference>
<dbReference type="HOGENOM" id="CLU_016047_1_2_5"/>
<feature type="transmembrane region" description="Helical" evidence="12">
    <location>
        <begin position="89"/>
        <end position="110"/>
    </location>
</feature>
<feature type="domain" description="ABC transmembrane type-1" evidence="13">
    <location>
        <begin position="85"/>
        <end position="281"/>
    </location>
</feature>
<comment type="function">
    <text evidence="1">Part of the ABC transporter complex MalEFGK involved in maltose/maltodextrin import. Probably responsible for the translocation of the substrate across the membrane.</text>
</comment>
<dbReference type="eggNOG" id="COG3833">
    <property type="taxonomic scope" value="Bacteria"/>
</dbReference>
<keyword evidence="10 12" id="KW-0472">Membrane</keyword>
<keyword evidence="9 12" id="KW-1133">Transmembrane helix</keyword>
<keyword evidence="7" id="KW-0762">Sugar transport</keyword>
<evidence type="ECO:0000256" key="5">
    <source>
        <dbReference type="ARBA" id="ARBA00022475"/>
    </source>
</evidence>
<evidence type="ECO:0000256" key="2">
    <source>
        <dbReference type="ARBA" id="ARBA00004429"/>
    </source>
</evidence>
<dbReference type="RefSeq" id="WP_017929220.1">
    <property type="nucleotide sequence ID" value="NZ_KB823000.1"/>
</dbReference>
<dbReference type="GO" id="GO:0005886">
    <property type="term" value="C:plasma membrane"/>
    <property type="evidence" value="ECO:0007669"/>
    <property type="project" value="UniProtKB-SubCell"/>
</dbReference>
<comment type="subcellular location">
    <subcellularLocation>
        <location evidence="2">Cell inner membrane</location>
        <topology evidence="2">Multi-pass membrane protein</topology>
    </subcellularLocation>
    <subcellularLocation>
        <location evidence="12">Cell membrane</location>
        <topology evidence="12">Multi-pass membrane protein</topology>
    </subcellularLocation>
</comment>
<protein>
    <recommendedName>
        <fullName evidence="11">Maltose/maltodextrin transport system permease protein MalG</fullName>
    </recommendedName>
</protein>
<keyword evidence="15" id="KW-1185">Reference proteome</keyword>
<evidence type="ECO:0000256" key="10">
    <source>
        <dbReference type="ARBA" id="ARBA00023136"/>
    </source>
</evidence>
<evidence type="ECO:0000256" key="9">
    <source>
        <dbReference type="ARBA" id="ARBA00022989"/>
    </source>
</evidence>
<evidence type="ECO:0000256" key="11">
    <source>
        <dbReference type="ARBA" id="ARBA00041109"/>
    </source>
</evidence>
<feature type="transmembrane region" description="Helical" evidence="12">
    <location>
        <begin position="21"/>
        <end position="39"/>
    </location>
</feature>
<evidence type="ECO:0000313" key="14">
    <source>
        <dbReference type="EMBL" id="EYD70636.1"/>
    </source>
</evidence>
<evidence type="ECO:0000256" key="4">
    <source>
        <dbReference type="ARBA" id="ARBA00022448"/>
    </source>
</evidence>
<dbReference type="PATRIC" id="fig|1122180.6.peg.2255"/>
<feature type="transmembrane region" description="Helical" evidence="12">
    <location>
        <begin position="258"/>
        <end position="281"/>
    </location>
</feature>
<keyword evidence="5" id="KW-1003">Cell membrane</keyword>